<feature type="domain" description="ABC3 transporter permease C-terminal" evidence="9">
    <location>
        <begin position="273"/>
        <end position="405"/>
    </location>
</feature>
<dbReference type="InterPro" id="IPR025857">
    <property type="entry name" value="MacB_PCD"/>
</dbReference>
<organism evidence="11 12">
    <name type="scientific">Candidatus Litorirhabdus singularis</name>
    <dbReference type="NCBI Taxonomy" id="2518993"/>
    <lineage>
        <taxon>Bacteria</taxon>
        <taxon>Pseudomonadati</taxon>
        <taxon>Pseudomonadota</taxon>
        <taxon>Gammaproteobacteria</taxon>
        <taxon>Cellvibrionales</taxon>
        <taxon>Halieaceae</taxon>
        <taxon>Candidatus Litorirhabdus</taxon>
    </lineage>
</organism>
<evidence type="ECO:0000259" key="9">
    <source>
        <dbReference type="Pfam" id="PF02687"/>
    </source>
</evidence>
<keyword evidence="4" id="KW-1003">Cell membrane</keyword>
<evidence type="ECO:0000256" key="6">
    <source>
        <dbReference type="ARBA" id="ARBA00022989"/>
    </source>
</evidence>
<dbReference type="EMBL" id="SHNN01000002">
    <property type="protein sequence ID" value="MCX2981416.1"/>
    <property type="molecule type" value="Genomic_DNA"/>
</dbReference>
<feature type="transmembrane region" description="Helical" evidence="8">
    <location>
        <begin position="379"/>
        <end position="398"/>
    </location>
</feature>
<feature type="transmembrane region" description="Helical" evidence="8">
    <location>
        <begin position="316"/>
        <end position="344"/>
    </location>
</feature>
<dbReference type="Pfam" id="PF02687">
    <property type="entry name" value="FtsX"/>
    <property type="match status" value="1"/>
</dbReference>
<evidence type="ECO:0000256" key="4">
    <source>
        <dbReference type="ARBA" id="ARBA00022475"/>
    </source>
</evidence>
<evidence type="ECO:0000256" key="1">
    <source>
        <dbReference type="ARBA" id="ARBA00004651"/>
    </source>
</evidence>
<keyword evidence="12" id="KW-1185">Reference proteome</keyword>
<dbReference type="InterPro" id="IPR051447">
    <property type="entry name" value="Lipoprotein-release_system"/>
</dbReference>
<dbReference type="PANTHER" id="PTHR30489">
    <property type="entry name" value="LIPOPROTEIN-RELEASING SYSTEM TRANSMEMBRANE PROTEIN LOLE"/>
    <property type="match status" value="1"/>
</dbReference>
<keyword evidence="5 8" id="KW-0812">Transmembrane</keyword>
<evidence type="ECO:0000256" key="8">
    <source>
        <dbReference type="SAM" id="Phobius"/>
    </source>
</evidence>
<keyword evidence="11" id="KW-0449">Lipoprotein</keyword>
<evidence type="ECO:0000313" key="11">
    <source>
        <dbReference type="EMBL" id="MCX2981416.1"/>
    </source>
</evidence>
<proteinExistence type="inferred from homology"/>
<evidence type="ECO:0000259" key="10">
    <source>
        <dbReference type="Pfam" id="PF12704"/>
    </source>
</evidence>
<comment type="caution">
    <text evidence="11">The sequence shown here is derived from an EMBL/GenBank/DDBJ whole genome shotgun (WGS) entry which is preliminary data.</text>
</comment>
<evidence type="ECO:0000256" key="2">
    <source>
        <dbReference type="ARBA" id="ARBA00005236"/>
    </source>
</evidence>
<protein>
    <submittedName>
        <fullName evidence="11">Lipoprotein-releasing ABC transporter permease subunit</fullName>
    </submittedName>
</protein>
<dbReference type="Proteomes" id="UP001143362">
    <property type="component" value="Unassembled WGS sequence"/>
</dbReference>
<dbReference type="InterPro" id="IPR003838">
    <property type="entry name" value="ABC3_permease_C"/>
</dbReference>
<evidence type="ECO:0000256" key="7">
    <source>
        <dbReference type="ARBA" id="ARBA00023136"/>
    </source>
</evidence>
<dbReference type="RefSeq" id="WP_279245416.1">
    <property type="nucleotide sequence ID" value="NZ_SHNN01000002.1"/>
</dbReference>
<evidence type="ECO:0000256" key="3">
    <source>
        <dbReference type="ARBA" id="ARBA00022448"/>
    </source>
</evidence>
<dbReference type="Pfam" id="PF12704">
    <property type="entry name" value="MacB_PCD"/>
    <property type="match status" value="1"/>
</dbReference>
<accession>A0ABT3TGI1</accession>
<feature type="domain" description="MacB-like periplasmic core" evidence="10">
    <location>
        <begin position="27"/>
        <end position="212"/>
    </location>
</feature>
<sequence>MRTANLLAMAARYTFTRRGADLSSFLSLLSIAGIVLAITLLIVVLSVMNGFDREMRERILGLVPQLTVKSYQPIADWQQTLDLMEQHPQVNGAAPYIQFQGLLVYRTGIETALATGIDLGAERRLGVLQRAISTRHLEAFAGSPNGIILGVELARRLQATVGDRLSLIVPGPTRSAAGTRNHHVVISGLLDSGTELDQAAAFVHLGLAGKLLGRTAPPAVDGFHLQVSDLFAAQRIGWELLENLPAGFYANDWTFTHGNLYAAIQLSRNLIVVLLLSIIAIAAFNVVSSLVLVVIDKQADIAILRAQGATPGSITIIFLCQGLLIALLGTALGTLLGLGLSYGISDLVEGLESVLGIQFLTTDVYPVSRLPSDPRWQDILVINVVTITMCFFAAIYPARRAARLAPAEALRHE</sequence>
<evidence type="ECO:0000256" key="5">
    <source>
        <dbReference type="ARBA" id="ARBA00022692"/>
    </source>
</evidence>
<evidence type="ECO:0000313" key="12">
    <source>
        <dbReference type="Proteomes" id="UP001143362"/>
    </source>
</evidence>
<dbReference type="NCBIfam" id="TIGR02212">
    <property type="entry name" value="lolCE"/>
    <property type="match status" value="1"/>
</dbReference>
<dbReference type="InterPro" id="IPR011925">
    <property type="entry name" value="LolCE_TM"/>
</dbReference>
<gene>
    <name evidence="11" type="ORF">EYC98_11135</name>
</gene>
<keyword evidence="3" id="KW-0813">Transport</keyword>
<dbReference type="PANTHER" id="PTHR30489:SF0">
    <property type="entry name" value="LIPOPROTEIN-RELEASING SYSTEM TRANSMEMBRANE PROTEIN LOLE"/>
    <property type="match status" value="1"/>
</dbReference>
<comment type="similarity">
    <text evidence="2">Belongs to the ABC-4 integral membrane protein family. LolC/E subfamily.</text>
</comment>
<reference evidence="11" key="1">
    <citation type="submission" date="2019-02" db="EMBL/GenBank/DDBJ databases">
        <authorList>
            <person name="Li S.-H."/>
        </authorList>
    </citation>
    <scope>NUCLEOTIDE SEQUENCE</scope>
    <source>
        <strain evidence="11">IMCC14734</strain>
    </source>
</reference>
<keyword evidence="6 8" id="KW-1133">Transmembrane helix</keyword>
<name>A0ABT3TGI1_9GAMM</name>
<keyword evidence="7 8" id="KW-0472">Membrane</keyword>
<feature type="transmembrane region" description="Helical" evidence="8">
    <location>
        <begin position="25"/>
        <end position="48"/>
    </location>
</feature>
<comment type="subcellular location">
    <subcellularLocation>
        <location evidence="1">Cell membrane</location>
        <topology evidence="1">Multi-pass membrane protein</topology>
    </subcellularLocation>
</comment>
<feature type="transmembrane region" description="Helical" evidence="8">
    <location>
        <begin position="270"/>
        <end position="295"/>
    </location>
</feature>